<reference evidence="2" key="1">
    <citation type="submission" date="2020-11" db="EMBL/GenBank/DDBJ databases">
        <title>Azospira restricta DSM 18626 genome sequence.</title>
        <authorList>
            <person name="Moe W.M."/>
        </authorList>
    </citation>
    <scope>NUCLEOTIDE SEQUENCE</scope>
    <source>
        <strain evidence="2">DSM 18626</strain>
    </source>
</reference>
<dbReference type="Proteomes" id="UP000663444">
    <property type="component" value="Chromosome"/>
</dbReference>
<feature type="transmembrane region" description="Helical" evidence="1">
    <location>
        <begin position="28"/>
        <end position="44"/>
    </location>
</feature>
<accession>A0A974PVL5</accession>
<keyword evidence="1" id="KW-1133">Transmembrane helix</keyword>
<dbReference type="AlphaFoldDB" id="A0A974PVL5"/>
<protein>
    <submittedName>
        <fullName evidence="2">Uncharacterized protein</fullName>
    </submittedName>
</protein>
<keyword evidence="1" id="KW-0812">Transmembrane</keyword>
<name>A0A974PVL5_9RHOO</name>
<evidence type="ECO:0000313" key="3">
    <source>
        <dbReference type="Proteomes" id="UP000663444"/>
    </source>
</evidence>
<dbReference type="EMBL" id="CP064781">
    <property type="protein sequence ID" value="QRJ62265.1"/>
    <property type="molecule type" value="Genomic_DNA"/>
</dbReference>
<gene>
    <name evidence="2" type="ORF">IWH25_10695</name>
</gene>
<feature type="transmembrane region" description="Helical" evidence="1">
    <location>
        <begin position="51"/>
        <end position="71"/>
    </location>
</feature>
<dbReference type="KEGG" id="ares:IWH25_10695"/>
<organism evidence="2 3">
    <name type="scientific">Azospira restricta</name>
    <dbReference type="NCBI Taxonomy" id="404405"/>
    <lineage>
        <taxon>Bacteria</taxon>
        <taxon>Pseudomonadati</taxon>
        <taxon>Pseudomonadota</taxon>
        <taxon>Betaproteobacteria</taxon>
        <taxon>Rhodocyclales</taxon>
        <taxon>Rhodocyclaceae</taxon>
        <taxon>Azospira</taxon>
    </lineage>
</organism>
<feature type="transmembrane region" description="Helical" evidence="1">
    <location>
        <begin position="77"/>
        <end position="99"/>
    </location>
</feature>
<keyword evidence="1" id="KW-0472">Membrane</keyword>
<proteinExistence type="predicted"/>
<sequence>MPVAVMVLTALFFAIVLPKEGKRDLVLVLAAFSMLGLVTGYLTGFSRSPAVGAVLPAVLSLVAGMAVFLMGKDAASRTIVALSVLIFSISLVLGTGWGATMRQTAEDYATSETVLKQRALVEAEIREFREALGLPARFEVETNTKSTE</sequence>
<evidence type="ECO:0000313" key="2">
    <source>
        <dbReference type="EMBL" id="QRJ62265.1"/>
    </source>
</evidence>
<dbReference type="RefSeq" id="WP_203385793.1">
    <property type="nucleotide sequence ID" value="NZ_CP064781.1"/>
</dbReference>
<keyword evidence="3" id="KW-1185">Reference proteome</keyword>
<evidence type="ECO:0000256" key="1">
    <source>
        <dbReference type="SAM" id="Phobius"/>
    </source>
</evidence>